<feature type="compositionally biased region" description="Low complexity" evidence="1">
    <location>
        <begin position="403"/>
        <end position="412"/>
    </location>
</feature>
<name>A0ABW0A660_9ACTN</name>
<gene>
    <name evidence="3" type="ORF">ACFPP6_30625</name>
</gene>
<dbReference type="Pfam" id="PF03796">
    <property type="entry name" value="DnaB_C"/>
    <property type="match status" value="1"/>
</dbReference>
<evidence type="ECO:0000313" key="4">
    <source>
        <dbReference type="Proteomes" id="UP001596222"/>
    </source>
</evidence>
<feature type="region of interest" description="Disordered" evidence="1">
    <location>
        <begin position="746"/>
        <end position="765"/>
    </location>
</feature>
<protein>
    <submittedName>
        <fullName evidence="3">DnaB-like helicase C-terminal domain-containing protein</fullName>
    </submittedName>
</protein>
<dbReference type="InterPro" id="IPR027417">
    <property type="entry name" value="P-loop_NTPase"/>
</dbReference>
<dbReference type="RefSeq" id="WP_382049347.1">
    <property type="nucleotide sequence ID" value="NZ_JBHSKJ010000022.1"/>
</dbReference>
<dbReference type="InterPro" id="IPR007694">
    <property type="entry name" value="DNA_helicase_DnaB-like_C"/>
</dbReference>
<feature type="region of interest" description="Disordered" evidence="1">
    <location>
        <begin position="710"/>
        <end position="740"/>
    </location>
</feature>
<feature type="compositionally biased region" description="Low complexity" evidence="1">
    <location>
        <begin position="1177"/>
        <end position="1194"/>
    </location>
</feature>
<feature type="region of interest" description="Disordered" evidence="1">
    <location>
        <begin position="147"/>
        <end position="230"/>
    </location>
</feature>
<feature type="region of interest" description="Disordered" evidence="1">
    <location>
        <begin position="403"/>
        <end position="518"/>
    </location>
</feature>
<feature type="region of interest" description="Disordered" evidence="1">
    <location>
        <begin position="1411"/>
        <end position="1453"/>
    </location>
</feature>
<feature type="compositionally biased region" description="Low complexity" evidence="1">
    <location>
        <begin position="608"/>
        <end position="636"/>
    </location>
</feature>
<dbReference type="Proteomes" id="UP001596222">
    <property type="component" value="Unassembled WGS sequence"/>
</dbReference>
<evidence type="ECO:0000256" key="1">
    <source>
        <dbReference type="SAM" id="MobiDB-lite"/>
    </source>
</evidence>
<feature type="compositionally biased region" description="Low complexity" evidence="1">
    <location>
        <begin position="1239"/>
        <end position="1299"/>
    </location>
</feature>
<feature type="compositionally biased region" description="Low complexity" evidence="1">
    <location>
        <begin position="747"/>
        <end position="765"/>
    </location>
</feature>
<dbReference type="Gene3D" id="3.40.50.300">
    <property type="entry name" value="P-loop containing nucleotide triphosphate hydrolases"/>
    <property type="match status" value="1"/>
</dbReference>
<feature type="compositionally biased region" description="Low complexity" evidence="1">
    <location>
        <begin position="150"/>
        <end position="183"/>
    </location>
</feature>
<feature type="region of interest" description="Disordered" evidence="1">
    <location>
        <begin position="596"/>
        <end position="638"/>
    </location>
</feature>
<keyword evidence="4" id="KW-1185">Reference proteome</keyword>
<feature type="region of interest" description="Disordered" evidence="1">
    <location>
        <begin position="1218"/>
        <end position="1299"/>
    </location>
</feature>
<dbReference type="EMBL" id="JBHSKJ010000022">
    <property type="protein sequence ID" value="MFC5149029.1"/>
    <property type="molecule type" value="Genomic_DNA"/>
</dbReference>
<feature type="compositionally biased region" description="Acidic residues" evidence="1">
    <location>
        <begin position="1585"/>
        <end position="1594"/>
    </location>
</feature>
<feature type="region of interest" description="Disordered" evidence="1">
    <location>
        <begin position="1550"/>
        <end position="1611"/>
    </location>
</feature>
<feature type="compositionally biased region" description="Gly residues" evidence="1">
    <location>
        <begin position="481"/>
        <end position="491"/>
    </location>
</feature>
<organism evidence="3 4">
    <name type="scientific">Streptomyces aureoversilis</name>
    <dbReference type="NCBI Taxonomy" id="67277"/>
    <lineage>
        <taxon>Bacteria</taxon>
        <taxon>Bacillati</taxon>
        <taxon>Actinomycetota</taxon>
        <taxon>Actinomycetes</taxon>
        <taxon>Kitasatosporales</taxon>
        <taxon>Streptomycetaceae</taxon>
        <taxon>Streptomyces</taxon>
    </lineage>
</organism>
<feature type="compositionally biased region" description="Low complexity" evidence="1">
    <location>
        <begin position="215"/>
        <end position="227"/>
    </location>
</feature>
<feature type="domain" description="SF4 helicase" evidence="2">
    <location>
        <begin position="822"/>
        <end position="990"/>
    </location>
</feature>
<dbReference type="PANTHER" id="PTHR30153">
    <property type="entry name" value="REPLICATIVE DNA HELICASE DNAB"/>
    <property type="match status" value="1"/>
</dbReference>
<accession>A0ABW0A660</accession>
<proteinExistence type="predicted"/>
<evidence type="ECO:0000259" key="2">
    <source>
        <dbReference type="Pfam" id="PF03796"/>
    </source>
</evidence>
<feature type="compositionally biased region" description="Low complexity" evidence="1">
    <location>
        <begin position="1411"/>
        <end position="1426"/>
    </location>
</feature>
<dbReference type="PANTHER" id="PTHR30153:SF2">
    <property type="entry name" value="REPLICATIVE DNA HELICASE"/>
    <property type="match status" value="1"/>
</dbReference>
<comment type="caution">
    <text evidence="3">The sequence shown here is derived from an EMBL/GenBank/DDBJ whole genome shotgun (WGS) entry which is preliminary data.</text>
</comment>
<reference evidence="4" key="1">
    <citation type="journal article" date="2019" name="Int. J. Syst. Evol. Microbiol.">
        <title>The Global Catalogue of Microorganisms (GCM) 10K type strain sequencing project: providing services to taxonomists for standard genome sequencing and annotation.</title>
        <authorList>
            <consortium name="The Broad Institute Genomics Platform"/>
            <consortium name="The Broad Institute Genome Sequencing Center for Infectious Disease"/>
            <person name="Wu L."/>
            <person name="Ma J."/>
        </authorList>
    </citation>
    <scope>NUCLEOTIDE SEQUENCE [LARGE SCALE GENOMIC DNA]</scope>
    <source>
        <strain evidence="4">CGMCC 4.1641</strain>
    </source>
</reference>
<feature type="compositionally biased region" description="Low complexity" evidence="1">
    <location>
        <begin position="506"/>
        <end position="518"/>
    </location>
</feature>
<feature type="compositionally biased region" description="Low complexity" evidence="1">
    <location>
        <begin position="1434"/>
        <end position="1445"/>
    </location>
</feature>
<feature type="compositionally biased region" description="Low complexity" evidence="1">
    <location>
        <begin position="419"/>
        <end position="480"/>
    </location>
</feature>
<feature type="region of interest" description="Disordered" evidence="1">
    <location>
        <begin position="1159"/>
        <end position="1194"/>
    </location>
</feature>
<feature type="compositionally biased region" description="Polar residues" evidence="1">
    <location>
        <begin position="1221"/>
        <end position="1234"/>
    </location>
</feature>
<feature type="region of interest" description="Disordered" evidence="1">
    <location>
        <begin position="1344"/>
        <end position="1363"/>
    </location>
</feature>
<sequence>MTGPDPDSTTTVVEQTTATTAAAGGLAVVQVRAAAPWDRSAMARSLYTALGLDRHRTRPRVLADTEDLIARELRRSTRLVIVADAHQLRTTALQLLYALWAHGVPDHFPLVLTGDDRLATLLRHPAVANLESCVRIRHRVPVIASREPVPAAAPGPDTTAPAGSPAAPGDACAPAAPDAALAASGQPPASAPDGGAALTEAVPDSSGPAVPAEVEPGSSVPSASAAAAGGGEGLLVSSAPAPGSVSAVSSGDVVGPKQVSVARPELYKLVDAACDETRNQVTLIAKGKLTAALVPLGRLDAGSRARAGSWPSWPRTKARPKLGDLVRDAVGTPTTPGVPQVLCDRTTPVAVLVAAELLPAGGGLVVVPGGPGSGEAAAEGGDASVSAPAAGVPVGAAEAGTVPSAAAPAGPGKSMPVRAPEAATPPTSGSTPGPVDGPAVSPSAAAVPSSAGPAGGPQASAGVPASSGPAPARAVPADGMPGAGGGGGEAGGDVLAGSGGAPAPAPVAASAAGGGPAVAPAGVDPAAPGVPVAANVSGARAGVAGEPAAPAVPVAVPAEPVTGGGDAAVTPSPSPAVPARAATSAVSGALAAPAGAERVESGSGAVSPGPAAPNDTPAAPAASAVPSPGSPQASAGNVPAELVGGAARAGSGPGVVPADVAAPAAGAVPAGGDGVDVGIVPGVSGGGPAVPNDRVDHQVAAAAAVPSPAAAPAAPGAALDDDVVDGAPAAGSSAPAEGEDDVAAVLAGPGDSASDNASSGNASAPVSAVARAEGVPVGEAGTAAAPSRLRALRGLDATVLDELLTPAAPAAPAAPRVGGPVSFGLPALDHALATLTPGRLILLVAAPGAGASLLAAAAARHTALTHHLPVLYAASGLSRADVAARIVAAHAPVDYRRLRTGALTAAELEAAAGVRAQLAGAPLLIDDGTGLTADAIAQTVPDVEGLALVVVDRLQHAHDPAMPLSGPALPAAARTLAHLARTHQVPVLAVLDTDDPHAVAALAPGLTLTLTRAGEHAELAVVEPDFGCLAVFPLTADLACARFTEAPALFDAAGILTAPGGRALVDDVLAAATPFLAETPDPDQDGPDGDDFALPPASLVLLLRYLRSSLSPGYEAYARRFVTELLDHAAHHPRLPETAEGRRLAAALTTLVEYALAHGYRPDDAGPPDSTQQHGTPGAAHPAAPAVPAAPGSASLPPALTGPYAPVGPVAGPSCPPVTKQAVTGTHSTATSTAPYPGRPAGSGLPAAAGPQAPASPADTATAAAVGPAGAAPLTGPVADHAAPGTSTTAPAPAPAGAPVAGESLAVAEAELLEAAFPFLAGAQGGLSARLTGTMAALRDARTATATGERAGAEAAGARPEPEMEQAAVLVGLRRTMADLAARTPRMPETPEGARLQAALAAYATAHSAPAAPASTAPAPAPSHTAGTWPVRFPQPAAAPAGSPAAPGPDGGLAAVETELLDAAAVFTSGPEKLSAAAMNVLQTLRAALHPENTAALPAARARAAELATRRLRLPKSPDAARLRAALDAYATAAAAAGIAPDALPPAPAAALSVAEPAPQPPAATPAAPGDQEASPAAGPAEAPEAPDDEEEVVGSESFQDTTAPPEADVPAARTSARVYTFFLNKITDAVDQALQEHDGDVEAATKALVRKAVPDSMALFKLTRVGGNYVHTAYPRSLDFLAKPAQGEPDEVWEARHKWRNEPLAAAIKKGTHDPLDVTALDTNAAYLSAFKTHLPIGTLLHDPNGGFDRRRAGIHRVDHFEWTHPHLPSPLGNRIEPGPYYLDDATLRLLIRCHELDLCEAPRILESWTSGASEALLEKFRRVLQQARQTAIENEDTATIEYVKAMYSKFTSTIGHSAKNSEIRRPEWVHTIRSQANASLWLKAFKAHQNGLILVQVSGVDELHVAGGDWRQVFKEGRKPAEMKEKRLYTLGGK</sequence>
<evidence type="ECO:0000313" key="3">
    <source>
        <dbReference type="EMBL" id="MFC5149029.1"/>
    </source>
</evidence>
<feature type="compositionally biased region" description="Low complexity" evidence="1">
    <location>
        <begin position="725"/>
        <end position="736"/>
    </location>
</feature>
<dbReference type="SUPFAM" id="SSF52540">
    <property type="entry name" value="P-loop containing nucleoside triphosphate hydrolases"/>
    <property type="match status" value="1"/>
</dbReference>
<feature type="compositionally biased region" description="Low complexity" evidence="1">
    <location>
        <begin position="1344"/>
        <end position="1359"/>
    </location>
</feature>
<feature type="compositionally biased region" description="Low complexity" evidence="1">
    <location>
        <begin position="1565"/>
        <end position="1584"/>
    </location>
</feature>